<dbReference type="AlphaFoldDB" id="A0AB39I755"/>
<dbReference type="Gene3D" id="1.10.1670.10">
    <property type="entry name" value="Helix-hairpin-Helix base-excision DNA repair enzymes (C-terminal)"/>
    <property type="match status" value="1"/>
</dbReference>
<dbReference type="InterPro" id="IPR010316">
    <property type="entry name" value="AlkA_N"/>
</dbReference>
<dbReference type="InterPro" id="IPR011257">
    <property type="entry name" value="DNA_glycosylase"/>
</dbReference>
<feature type="domain" description="DNA-3-methyladenine glycosylase AlkA N-terminal" evidence="6">
    <location>
        <begin position="21"/>
        <end position="137"/>
    </location>
</feature>
<evidence type="ECO:0000256" key="2">
    <source>
        <dbReference type="ARBA" id="ARBA00012000"/>
    </source>
</evidence>
<evidence type="ECO:0000256" key="4">
    <source>
        <dbReference type="ARBA" id="ARBA00023204"/>
    </source>
</evidence>
<sequence>MKALTSLQGYSRSVKSRTVLTVWLRYRAPYHWPSMLSFLQARSIPAIEVLEAGAYWRTVVFAGRQGIIECRPVSGQRLAVRIHGLPAALLPGMVARLRRVFDLDAAPALIEGQLRRDPLMARLIAQRPGLRVPGGWAAFEQVMRTVLGQQISVAGAITLAGRLVARHGRPLASALAADKRLTHVFPEPQAIAEVDLSDLGMPRSRAATLSGMARAMLDDPRLLQADSDLQTWVKRLCLRRGIGPWSAQYLALRQLGDGDAFPLGDVALLKAIRLLEPEQTPLAERALHWQPWRAYAAQHLWASLSRPHPD</sequence>
<dbReference type="GO" id="GO:0006285">
    <property type="term" value="P:base-excision repair, AP site formation"/>
    <property type="evidence" value="ECO:0007669"/>
    <property type="project" value="TreeGrafter"/>
</dbReference>
<comment type="catalytic activity">
    <reaction evidence="1">
        <text>Hydrolysis of alkylated DNA, releasing 3-methyladenine, 3-methylguanine, 7-methylguanine and 7-methyladenine.</text>
        <dbReference type="EC" id="3.2.2.21"/>
    </reaction>
</comment>
<dbReference type="GO" id="GO:0005737">
    <property type="term" value="C:cytoplasm"/>
    <property type="evidence" value="ECO:0007669"/>
    <property type="project" value="TreeGrafter"/>
</dbReference>
<dbReference type="SMART" id="SM00478">
    <property type="entry name" value="ENDO3c"/>
    <property type="match status" value="1"/>
</dbReference>
<evidence type="ECO:0000256" key="3">
    <source>
        <dbReference type="ARBA" id="ARBA00022763"/>
    </source>
</evidence>
<accession>A0AB39I755</accession>
<dbReference type="InterPro" id="IPR051912">
    <property type="entry name" value="Alkylbase_DNA_Glycosylase/TA"/>
</dbReference>
<evidence type="ECO:0000259" key="5">
    <source>
        <dbReference type="SMART" id="SM00478"/>
    </source>
</evidence>
<dbReference type="GO" id="GO:0032993">
    <property type="term" value="C:protein-DNA complex"/>
    <property type="evidence" value="ECO:0007669"/>
    <property type="project" value="TreeGrafter"/>
</dbReference>
<name>A0AB39I755_9PSED</name>
<dbReference type="CDD" id="cd00056">
    <property type="entry name" value="ENDO3c"/>
    <property type="match status" value="1"/>
</dbReference>
<dbReference type="Pfam" id="PF00730">
    <property type="entry name" value="HhH-GPD"/>
    <property type="match status" value="1"/>
</dbReference>
<keyword evidence="3" id="KW-0227">DNA damage</keyword>
<dbReference type="PANTHER" id="PTHR43003">
    <property type="entry name" value="DNA-3-METHYLADENINE GLYCOSYLASE"/>
    <property type="match status" value="1"/>
</dbReference>
<dbReference type="Gene3D" id="1.10.340.30">
    <property type="entry name" value="Hypothetical protein, domain 2"/>
    <property type="match status" value="1"/>
</dbReference>
<dbReference type="InterPro" id="IPR003265">
    <property type="entry name" value="HhH-GPD_domain"/>
</dbReference>
<dbReference type="SMART" id="SM01009">
    <property type="entry name" value="AlkA_N"/>
    <property type="match status" value="1"/>
</dbReference>
<dbReference type="SUPFAM" id="SSF48150">
    <property type="entry name" value="DNA-glycosylase"/>
    <property type="match status" value="1"/>
</dbReference>
<dbReference type="PANTHER" id="PTHR43003:SF13">
    <property type="entry name" value="DNA-3-METHYLADENINE GLYCOSYLASE 2"/>
    <property type="match status" value="1"/>
</dbReference>
<organism evidence="7">
    <name type="scientific">Pseudomonas sp. Hg7Tf</name>
    <dbReference type="NCBI Taxonomy" id="3236988"/>
    <lineage>
        <taxon>Bacteria</taxon>
        <taxon>Pseudomonadati</taxon>
        <taxon>Pseudomonadota</taxon>
        <taxon>Gammaproteobacteria</taxon>
        <taxon>Pseudomonadales</taxon>
        <taxon>Pseudomonadaceae</taxon>
        <taxon>Pseudomonas</taxon>
    </lineage>
</organism>
<dbReference type="InterPro" id="IPR023170">
    <property type="entry name" value="HhH_base_excis_C"/>
</dbReference>
<dbReference type="GO" id="GO:0006307">
    <property type="term" value="P:DNA alkylation repair"/>
    <property type="evidence" value="ECO:0007669"/>
    <property type="project" value="TreeGrafter"/>
</dbReference>
<dbReference type="GO" id="GO:0043916">
    <property type="term" value="F:DNA-7-methylguanine glycosylase activity"/>
    <property type="evidence" value="ECO:0007669"/>
    <property type="project" value="TreeGrafter"/>
</dbReference>
<dbReference type="InterPro" id="IPR037046">
    <property type="entry name" value="AlkA_N_sf"/>
</dbReference>
<dbReference type="EC" id="3.2.2.21" evidence="2"/>
<evidence type="ECO:0000259" key="6">
    <source>
        <dbReference type="SMART" id="SM01009"/>
    </source>
</evidence>
<protein>
    <recommendedName>
        <fullName evidence="2">DNA-3-methyladenine glycosylase II</fullName>
        <ecNumber evidence="2">3.2.2.21</ecNumber>
    </recommendedName>
</protein>
<dbReference type="SUPFAM" id="SSF55945">
    <property type="entry name" value="TATA-box binding protein-like"/>
    <property type="match status" value="1"/>
</dbReference>
<dbReference type="Gene3D" id="3.30.310.20">
    <property type="entry name" value="DNA-3-methyladenine glycosylase AlkA, N-terminal domain"/>
    <property type="match status" value="1"/>
</dbReference>
<dbReference type="RefSeq" id="WP_082071277.1">
    <property type="nucleotide sequence ID" value="NZ_CP162607.1"/>
</dbReference>
<dbReference type="GO" id="GO:0032131">
    <property type="term" value="F:alkylated DNA binding"/>
    <property type="evidence" value="ECO:0007669"/>
    <property type="project" value="TreeGrafter"/>
</dbReference>
<reference evidence="7" key="1">
    <citation type="submission" date="2024-07" db="EMBL/GenBank/DDBJ databases">
        <title>Identification and characteristics of a novel species of coltsfoot's symbiotic bacteria.</title>
        <authorList>
            <person name="Juszczyk A."/>
            <person name="Jasielczuk I."/>
            <person name="Gurgul A."/>
            <person name="Rogala M."/>
            <person name="Kowalczyk A."/>
            <person name="Szmatola T."/>
            <person name="Kosecka-Strojek M."/>
            <person name="Arent Z."/>
            <person name="Latowski D."/>
        </authorList>
    </citation>
    <scope>NUCLEOTIDE SEQUENCE</scope>
    <source>
        <strain evidence="7">Hg7Tf</strain>
    </source>
</reference>
<keyword evidence="4" id="KW-0234">DNA repair</keyword>
<dbReference type="Pfam" id="PF06029">
    <property type="entry name" value="AlkA_N"/>
    <property type="match status" value="1"/>
</dbReference>
<evidence type="ECO:0000256" key="1">
    <source>
        <dbReference type="ARBA" id="ARBA00000086"/>
    </source>
</evidence>
<dbReference type="EMBL" id="CP162607">
    <property type="protein sequence ID" value="XDK38513.1"/>
    <property type="molecule type" value="Genomic_DNA"/>
</dbReference>
<proteinExistence type="predicted"/>
<evidence type="ECO:0000313" key="7">
    <source>
        <dbReference type="EMBL" id="XDK38513.1"/>
    </source>
</evidence>
<dbReference type="GO" id="GO:0008725">
    <property type="term" value="F:DNA-3-methyladenine glycosylase activity"/>
    <property type="evidence" value="ECO:0007669"/>
    <property type="project" value="TreeGrafter"/>
</dbReference>
<gene>
    <name evidence="7" type="ORF">AB4Y39_07575</name>
</gene>
<feature type="domain" description="HhH-GPD" evidence="5">
    <location>
        <begin position="147"/>
        <end position="305"/>
    </location>
</feature>